<proteinExistence type="predicted"/>
<keyword evidence="2" id="KW-1185">Reference proteome</keyword>
<evidence type="ECO:0000313" key="2">
    <source>
        <dbReference type="Proteomes" id="UP001177021"/>
    </source>
</evidence>
<name>A0ACB0J7R1_TRIPR</name>
<dbReference type="EMBL" id="CASHSV030000024">
    <property type="protein sequence ID" value="CAJ2640609.1"/>
    <property type="molecule type" value="Genomic_DNA"/>
</dbReference>
<gene>
    <name evidence="1" type="ORF">MILVUS5_LOCUS10430</name>
</gene>
<accession>A0ACB0J7R1</accession>
<reference evidence="1" key="1">
    <citation type="submission" date="2023-10" db="EMBL/GenBank/DDBJ databases">
        <authorList>
            <person name="Rodriguez Cubillos JULIANA M."/>
            <person name="De Vega J."/>
        </authorList>
    </citation>
    <scope>NUCLEOTIDE SEQUENCE</scope>
</reference>
<evidence type="ECO:0000313" key="1">
    <source>
        <dbReference type="EMBL" id="CAJ2640609.1"/>
    </source>
</evidence>
<comment type="caution">
    <text evidence="1">The sequence shown here is derived from an EMBL/GenBank/DDBJ whole genome shotgun (WGS) entry which is preliminary data.</text>
</comment>
<dbReference type="Proteomes" id="UP001177021">
    <property type="component" value="Unassembled WGS sequence"/>
</dbReference>
<organism evidence="1 2">
    <name type="scientific">Trifolium pratense</name>
    <name type="common">Red clover</name>
    <dbReference type="NCBI Taxonomy" id="57577"/>
    <lineage>
        <taxon>Eukaryota</taxon>
        <taxon>Viridiplantae</taxon>
        <taxon>Streptophyta</taxon>
        <taxon>Embryophyta</taxon>
        <taxon>Tracheophyta</taxon>
        <taxon>Spermatophyta</taxon>
        <taxon>Magnoliopsida</taxon>
        <taxon>eudicotyledons</taxon>
        <taxon>Gunneridae</taxon>
        <taxon>Pentapetalae</taxon>
        <taxon>rosids</taxon>
        <taxon>fabids</taxon>
        <taxon>Fabales</taxon>
        <taxon>Fabaceae</taxon>
        <taxon>Papilionoideae</taxon>
        <taxon>50 kb inversion clade</taxon>
        <taxon>NPAAA clade</taxon>
        <taxon>Hologalegina</taxon>
        <taxon>IRL clade</taxon>
        <taxon>Trifolieae</taxon>
        <taxon>Trifolium</taxon>
    </lineage>
</organism>
<protein>
    <submittedName>
        <fullName evidence="1">Uncharacterized protein</fullName>
    </submittedName>
</protein>
<sequence>MFCILWNKKIKNNLVLFFVHSIFFSFVFLYSPLFVVTWNYHPTHFALASHHPPPPPPLDTFDKCCLKSSTTSFVAFHRHCYTILSQVRQTGKLAHSTATMVQ</sequence>